<sequence length="90" mass="9448">MLAAPARPAQTTAELRQQIARRIRLAPGGRTSADGTAGQPGTAGLGVDRAPPFRGCCQATLQERLPGAVELLPFTRKPKVVEAVPPRVPL</sequence>
<evidence type="ECO:0000313" key="3">
    <source>
        <dbReference type="Proteomes" id="UP000598174"/>
    </source>
</evidence>
<reference evidence="2" key="1">
    <citation type="submission" date="2021-01" db="EMBL/GenBank/DDBJ databases">
        <title>Whole genome shotgun sequence of Actinoplanes ferrugineus NBRC 15555.</title>
        <authorList>
            <person name="Komaki H."/>
            <person name="Tamura T."/>
        </authorList>
    </citation>
    <scope>NUCLEOTIDE SEQUENCE</scope>
    <source>
        <strain evidence="2">NBRC 15555</strain>
    </source>
</reference>
<gene>
    <name evidence="2" type="ORF">Afe05nite_81010</name>
</gene>
<dbReference type="AlphaFoldDB" id="A0A919MDX2"/>
<organism evidence="2 3">
    <name type="scientific">Paractinoplanes ferrugineus</name>
    <dbReference type="NCBI Taxonomy" id="113564"/>
    <lineage>
        <taxon>Bacteria</taxon>
        <taxon>Bacillati</taxon>
        <taxon>Actinomycetota</taxon>
        <taxon>Actinomycetes</taxon>
        <taxon>Micromonosporales</taxon>
        <taxon>Micromonosporaceae</taxon>
        <taxon>Paractinoplanes</taxon>
    </lineage>
</organism>
<proteinExistence type="predicted"/>
<evidence type="ECO:0000313" key="2">
    <source>
        <dbReference type="EMBL" id="GIE16261.1"/>
    </source>
</evidence>
<dbReference type="EMBL" id="BOMM01000080">
    <property type="protein sequence ID" value="GIE16261.1"/>
    <property type="molecule type" value="Genomic_DNA"/>
</dbReference>
<comment type="caution">
    <text evidence="2">The sequence shown here is derived from an EMBL/GenBank/DDBJ whole genome shotgun (WGS) entry which is preliminary data.</text>
</comment>
<name>A0A919MDX2_9ACTN</name>
<accession>A0A919MDX2</accession>
<evidence type="ECO:0000256" key="1">
    <source>
        <dbReference type="SAM" id="MobiDB-lite"/>
    </source>
</evidence>
<feature type="region of interest" description="Disordered" evidence="1">
    <location>
        <begin position="25"/>
        <end position="50"/>
    </location>
</feature>
<protein>
    <submittedName>
        <fullName evidence="2">Uncharacterized protein</fullName>
    </submittedName>
</protein>
<keyword evidence="3" id="KW-1185">Reference proteome</keyword>
<dbReference type="Proteomes" id="UP000598174">
    <property type="component" value="Unassembled WGS sequence"/>
</dbReference>